<evidence type="ECO:0000259" key="10">
    <source>
        <dbReference type="Pfam" id="PF07156"/>
    </source>
</evidence>
<dbReference type="Gene3D" id="3.50.50.60">
    <property type="entry name" value="FAD/NAD(P)-binding domain"/>
    <property type="match status" value="1"/>
</dbReference>
<protein>
    <recommendedName>
        <fullName evidence="10">Prenylcysteine lyase domain-containing protein</fullName>
    </recommendedName>
</protein>
<evidence type="ECO:0000256" key="1">
    <source>
        <dbReference type="ARBA" id="ARBA00001974"/>
    </source>
</evidence>
<dbReference type="Proteomes" id="UP001244341">
    <property type="component" value="Chromosome 6b"/>
</dbReference>
<dbReference type="InterPro" id="IPR010795">
    <property type="entry name" value="Prenylcys_lyase"/>
</dbReference>
<evidence type="ECO:0000256" key="4">
    <source>
        <dbReference type="ARBA" id="ARBA00022729"/>
    </source>
</evidence>
<keyword evidence="3" id="KW-0285">Flavoprotein</keyword>
<evidence type="ECO:0000313" key="12">
    <source>
        <dbReference type="Proteomes" id="UP001244341"/>
    </source>
</evidence>
<evidence type="ECO:0000256" key="8">
    <source>
        <dbReference type="SAM" id="MobiDB-lite"/>
    </source>
</evidence>
<feature type="chain" id="PRO_5045701792" description="Prenylcysteine lyase domain-containing protein" evidence="9">
    <location>
        <begin position="22"/>
        <end position="503"/>
    </location>
</feature>
<reference evidence="11 12" key="1">
    <citation type="submission" date="2023-05" db="EMBL/GenBank/DDBJ databases">
        <title>A 100% complete, gapless, phased diploid assembly of the Scenedesmus obliquus UTEX 3031 genome.</title>
        <authorList>
            <person name="Biondi T.C."/>
            <person name="Hanschen E.R."/>
            <person name="Kwon T."/>
            <person name="Eng W."/>
            <person name="Kruse C.P.S."/>
            <person name="Koehler S.I."/>
            <person name="Kunde Y."/>
            <person name="Gleasner C.D."/>
            <person name="You Mak K.T."/>
            <person name="Polle J."/>
            <person name="Hovde B.T."/>
            <person name="Starkenburg S.R."/>
        </authorList>
    </citation>
    <scope>NUCLEOTIDE SEQUENCE [LARGE SCALE GENOMIC DNA]</scope>
    <source>
        <strain evidence="11 12">DOE0152z</strain>
    </source>
</reference>
<organism evidence="11 12">
    <name type="scientific">Tetradesmus obliquus</name>
    <name type="common">Green alga</name>
    <name type="synonym">Acutodesmus obliquus</name>
    <dbReference type="NCBI Taxonomy" id="3088"/>
    <lineage>
        <taxon>Eukaryota</taxon>
        <taxon>Viridiplantae</taxon>
        <taxon>Chlorophyta</taxon>
        <taxon>core chlorophytes</taxon>
        <taxon>Chlorophyceae</taxon>
        <taxon>CS clade</taxon>
        <taxon>Sphaeropleales</taxon>
        <taxon>Scenedesmaceae</taxon>
        <taxon>Tetradesmus</taxon>
    </lineage>
</organism>
<feature type="domain" description="Prenylcysteine lyase" evidence="10">
    <location>
        <begin position="278"/>
        <end position="455"/>
    </location>
</feature>
<dbReference type="PANTHER" id="PTHR15944">
    <property type="entry name" value="FARNESYLCYSTEINE LYASE"/>
    <property type="match status" value="1"/>
</dbReference>
<keyword evidence="7" id="KW-0325">Glycoprotein</keyword>
<evidence type="ECO:0000256" key="3">
    <source>
        <dbReference type="ARBA" id="ARBA00022630"/>
    </source>
</evidence>
<dbReference type="Pfam" id="PF13450">
    <property type="entry name" value="NAD_binding_8"/>
    <property type="match status" value="1"/>
</dbReference>
<feature type="region of interest" description="Disordered" evidence="8">
    <location>
        <begin position="455"/>
        <end position="503"/>
    </location>
</feature>
<keyword evidence="5" id="KW-0274">FAD</keyword>
<dbReference type="Pfam" id="PF07156">
    <property type="entry name" value="Prenylcys_lyase"/>
    <property type="match status" value="2"/>
</dbReference>
<evidence type="ECO:0000256" key="9">
    <source>
        <dbReference type="SAM" id="SignalP"/>
    </source>
</evidence>
<comment type="cofactor">
    <cofactor evidence="1">
        <name>FAD</name>
        <dbReference type="ChEBI" id="CHEBI:57692"/>
    </cofactor>
</comment>
<evidence type="ECO:0000256" key="7">
    <source>
        <dbReference type="ARBA" id="ARBA00023180"/>
    </source>
</evidence>
<dbReference type="PANTHER" id="PTHR15944:SF0">
    <property type="entry name" value="PRENYLCYSTEINE LYASE DOMAIN-CONTAINING PROTEIN"/>
    <property type="match status" value="1"/>
</dbReference>
<gene>
    <name evidence="11" type="ORF">OEZ85_002068</name>
</gene>
<comment type="similarity">
    <text evidence="2">Belongs to the prenylcysteine oxidase family.</text>
</comment>
<evidence type="ECO:0000256" key="6">
    <source>
        <dbReference type="ARBA" id="ARBA00023002"/>
    </source>
</evidence>
<evidence type="ECO:0000256" key="5">
    <source>
        <dbReference type="ARBA" id="ARBA00022827"/>
    </source>
</evidence>
<sequence length="503" mass="53002">MVSCVHAAVAVLVLLTELAAAAPVKVAIVGGGIGGTAAAFFLQQLQPAWHVELFERERLGGRAEELFLDGRTLELGASIIHAQNHYVLSLAKEMGLTPIQGDDTGDAFSIYDGSSFVFSQSGSQVRDTLAVLHRYGISPLRYKWLAEEMGRRFSRLYDLHGAGQAFATPQQLWEAVGLFNLTQQSAADYMQAHLAHGVLRYGAAAFIEELAGAVNRINYNQRNAGMNALAGLVSYLPAAQPEVYSLQEGNAALPRKLAAAAKLQALHLGTAVQAGSAIELQGVLPPGAVLPKREYQSTVTTYVTGALNPSYFKVPSLPAGDIFVTSSADTLFSVIASKGTVSGSTARPSSSSHAYEDGQPVAVHQQQQQQLWKVFSQQPLSEDLLQQLFFNSTVIISKPWKAYPRFKPPEVFAPFSLSPGLCYNNALENGASAMEVSAVAAMNCALLLQQQLSPSSTSQVNSGSSSSSSSSSSSCSGSSGSSSAKRHPAGNGAGSSSVGVSVS</sequence>
<dbReference type="SUPFAM" id="SSF51905">
    <property type="entry name" value="FAD/NAD(P)-binding domain"/>
    <property type="match status" value="1"/>
</dbReference>
<keyword evidence="4 9" id="KW-0732">Signal</keyword>
<feature type="compositionally biased region" description="Low complexity" evidence="8">
    <location>
        <begin position="455"/>
        <end position="483"/>
    </location>
</feature>
<accession>A0ABY8U234</accession>
<dbReference type="EMBL" id="CP126213">
    <property type="protein sequence ID" value="WIA15415.1"/>
    <property type="molecule type" value="Genomic_DNA"/>
</dbReference>
<evidence type="ECO:0000256" key="2">
    <source>
        <dbReference type="ARBA" id="ARBA00009967"/>
    </source>
</evidence>
<dbReference type="InterPro" id="IPR036188">
    <property type="entry name" value="FAD/NAD-bd_sf"/>
</dbReference>
<feature type="domain" description="Prenylcysteine lyase" evidence="10">
    <location>
        <begin position="119"/>
        <end position="265"/>
    </location>
</feature>
<feature type="compositionally biased region" description="Low complexity" evidence="8">
    <location>
        <begin position="494"/>
        <end position="503"/>
    </location>
</feature>
<keyword evidence="12" id="KW-1185">Reference proteome</keyword>
<dbReference type="InterPro" id="IPR017046">
    <property type="entry name" value="Prenylcysteine_Oxase1"/>
</dbReference>
<keyword evidence="6" id="KW-0560">Oxidoreductase</keyword>
<proteinExistence type="inferred from homology"/>
<feature type="signal peptide" evidence="9">
    <location>
        <begin position="1"/>
        <end position="21"/>
    </location>
</feature>
<name>A0ABY8U234_TETOB</name>
<evidence type="ECO:0000313" key="11">
    <source>
        <dbReference type="EMBL" id="WIA15415.1"/>
    </source>
</evidence>